<dbReference type="EMBL" id="JAPDOD010000106">
    <property type="protein sequence ID" value="MDA0167367.1"/>
    <property type="molecule type" value="Genomic_DNA"/>
</dbReference>
<gene>
    <name evidence="2" type="ORF">OM076_44320</name>
</gene>
<dbReference type="Proteomes" id="UP001149140">
    <property type="component" value="Unassembled WGS sequence"/>
</dbReference>
<proteinExistence type="predicted"/>
<reference evidence="2" key="1">
    <citation type="submission" date="2022-10" db="EMBL/GenBank/DDBJ databases">
        <title>The WGS of Solirubrobacter ginsenosidimutans DSM 21036.</title>
        <authorList>
            <person name="Jiang Z."/>
        </authorList>
    </citation>
    <scope>NUCLEOTIDE SEQUENCE</scope>
    <source>
        <strain evidence="2">DSM 21036</strain>
    </source>
</reference>
<dbReference type="AlphaFoldDB" id="A0A9X3N342"/>
<evidence type="ECO:0000256" key="1">
    <source>
        <dbReference type="SAM" id="SignalP"/>
    </source>
</evidence>
<name>A0A9X3N342_9ACTN</name>
<feature type="signal peptide" evidence="1">
    <location>
        <begin position="1"/>
        <end position="22"/>
    </location>
</feature>
<organism evidence="2 3">
    <name type="scientific">Solirubrobacter ginsenosidimutans</name>
    <dbReference type="NCBI Taxonomy" id="490573"/>
    <lineage>
        <taxon>Bacteria</taxon>
        <taxon>Bacillati</taxon>
        <taxon>Actinomycetota</taxon>
        <taxon>Thermoleophilia</taxon>
        <taxon>Solirubrobacterales</taxon>
        <taxon>Solirubrobacteraceae</taxon>
        <taxon>Solirubrobacter</taxon>
    </lineage>
</organism>
<accession>A0A9X3N342</accession>
<sequence>MHGRVSLATLAAALLLAAPASAALPAGNLVVNPGAEAAPGATDSGTQVALPGWTVTGSLTAVAYGTPAFLTAEDAARLGGGANFFAGGPDGNSNTASQLINVSGAAPEIAKGVTGTLSALIGGYASQDDSATVSAQPLDAAGTPIAPATVLPAVTSADRKGLTDLLPRTATVSIPLDTRLIAVTITTTRTAGQYNDGYVDNVSFSFGGSPVAGKSVGARPVSGTVLVRVPGSSKFASLDASVIKNGTEVDARRGVVEITRSDGGVAKFYDGIFKLSQSGGITTLTLSEKLDCSKRALAAAAKPKTRRLWGDGKGKFRTKGQYSAATVRGTKWLVTDTCTTTVTRVAQGTVSVRDVRLKKTVIVRPGKPYTARAKRR</sequence>
<feature type="chain" id="PRO_5040758977" description="Htaa domain-containing protein" evidence="1">
    <location>
        <begin position="23"/>
        <end position="376"/>
    </location>
</feature>
<evidence type="ECO:0008006" key="4">
    <source>
        <dbReference type="Google" id="ProtNLM"/>
    </source>
</evidence>
<keyword evidence="3" id="KW-1185">Reference proteome</keyword>
<protein>
    <recommendedName>
        <fullName evidence="4">Htaa domain-containing protein</fullName>
    </recommendedName>
</protein>
<keyword evidence="1" id="KW-0732">Signal</keyword>
<evidence type="ECO:0000313" key="3">
    <source>
        <dbReference type="Proteomes" id="UP001149140"/>
    </source>
</evidence>
<dbReference type="RefSeq" id="WP_270046657.1">
    <property type="nucleotide sequence ID" value="NZ_JAPDOD010000106.1"/>
</dbReference>
<evidence type="ECO:0000313" key="2">
    <source>
        <dbReference type="EMBL" id="MDA0167367.1"/>
    </source>
</evidence>
<comment type="caution">
    <text evidence="2">The sequence shown here is derived from an EMBL/GenBank/DDBJ whole genome shotgun (WGS) entry which is preliminary data.</text>
</comment>